<dbReference type="PROSITE" id="PS51071">
    <property type="entry name" value="HTH_RPIR"/>
    <property type="match status" value="1"/>
</dbReference>
<dbReference type="RefSeq" id="WP_206920653.1">
    <property type="nucleotide sequence ID" value="NZ_JAFLVV010000043.1"/>
</dbReference>
<name>A0ABU3EZE8_9ENTE</name>
<comment type="caution">
    <text evidence="6">The sequence shown here is derived from an EMBL/GenBank/DDBJ whole genome shotgun (WGS) entry which is preliminary data.</text>
</comment>
<dbReference type="InterPro" id="IPR001347">
    <property type="entry name" value="SIS_dom"/>
</dbReference>
<dbReference type="SUPFAM" id="SSF46689">
    <property type="entry name" value="Homeodomain-like"/>
    <property type="match status" value="1"/>
</dbReference>
<dbReference type="SUPFAM" id="SSF53697">
    <property type="entry name" value="SIS domain"/>
    <property type="match status" value="1"/>
</dbReference>
<protein>
    <submittedName>
        <fullName evidence="6">MurR/RpiR family transcriptional regulator</fullName>
    </submittedName>
</protein>
<dbReference type="Proteomes" id="UP001252875">
    <property type="component" value="Unassembled WGS sequence"/>
</dbReference>
<dbReference type="InterPro" id="IPR035472">
    <property type="entry name" value="RpiR-like_SIS"/>
</dbReference>
<gene>
    <name evidence="6" type="ORF">P7D85_10715</name>
</gene>
<feature type="domain" description="HTH rpiR-type" evidence="4">
    <location>
        <begin position="1"/>
        <end position="77"/>
    </location>
</feature>
<evidence type="ECO:0000256" key="3">
    <source>
        <dbReference type="ARBA" id="ARBA00023163"/>
    </source>
</evidence>
<organism evidence="6 7">
    <name type="scientific">Enterococcus hulanensis</name>
    <dbReference type="NCBI Taxonomy" id="2559929"/>
    <lineage>
        <taxon>Bacteria</taxon>
        <taxon>Bacillati</taxon>
        <taxon>Bacillota</taxon>
        <taxon>Bacilli</taxon>
        <taxon>Lactobacillales</taxon>
        <taxon>Enterococcaceae</taxon>
        <taxon>Enterococcus</taxon>
    </lineage>
</organism>
<dbReference type="PANTHER" id="PTHR30514">
    <property type="entry name" value="GLUCOKINASE"/>
    <property type="match status" value="1"/>
</dbReference>
<evidence type="ECO:0000313" key="6">
    <source>
        <dbReference type="EMBL" id="MDT2600247.1"/>
    </source>
</evidence>
<evidence type="ECO:0000259" key="4">
    <source>
        <dbReference type="PROSITE" id="PS51071"/>
    </source>
</evidence>
<keyword evidence="7" id="KW-1185">Reference proteome</keyword>
<dbReference type="InterPro" id="IPR009057">
    <property type="entry name" value="Homeodomain-like_sf"/>
</dbReference>
<dbReference type="InterPro" id="IPR036388">
    <property type="entry name" value="WH-like_DNA-bd_sf"/>
</dbReference>
<dbReference type="EMBL" id="JARPYI010000005">
    <property type="protein sequence ID" value="MDT2600247.1"/>
    <property type="molecule type" value="Genomic_DNA"/>
</dbReference>
<dbReference type="Gene3D" id="1.10.10.10">
    <property type="entry name" value="Winged helix-like DNA-binding domain superfamily/Winged helix DNA-binding domain"/>
    <property type="match status" value="1"/>
</dbReference>
<feature type="domain" description="SIS" evidence="5">
    <location>
        <begin position="107"/>
        <end position="249"/>
    </location>
</feature>
<evidence type="ECO:0000256" key="1">
    <source>
        <dbReference type="ARBA" id="ARBA00023015"/>
    </source>
</evidence>
<keyword evidence="3" id="KW-0804">Transcription</keyword>
<dbReference type="InterPro" id="IPR047640">
    <property type="entry name" value="RpiR-like"/>
</dbReference>
<dbReference type="PANTHER" id="PTHR30514:SF1">
    <property type="entry name" value="HTH-TYPE TRANSCRIPTIONAL REGULATOR HEXR-RELATED"/>
    <property type="match status" value="1"/>
</dbReference>
<keyword evidence="1" id="KW-0805">Transcription regulation</keyword>
<evidence type="ECO:0000256" key="2">
    <source>
        <dbReference type="ARBA" id="ARBA00023125"/>
    </source>
</evidence>
<reference evidence="6 7" key="1">
    <citation type="submission" date="2023-03" db="EMBL/GenBank/DDBJ databases">
        <authorList>
            <person name="Shen W."/>
            <person name="Cai J."/>
        </authorList>
    </citation>
    <scope>NUCLEOTIDE SEQUENCE [LARGE SCALE GENOMIC DNA]</scope>
    <source>
        <strain evidence="6 7">D6-4</strain>
    </source>
</reference>
<dbReference type="InterPro" id="IPR046348">
    <property type="entry name" value="SIS_dom_sf"/>
</dbReference>
<accession>A0ABU3EZE8</accession>
<dbReference type="Pfam" id="PF01418">
    <property type="entry name" value="HTH_6"/>
    <property type="match status" value="1"/>
</dbReference>
<dbReference type="Pfam" id="PF01380">
    <property type="entry name" value="SIS"/>
    <property type="match status" value="1"/>
</dbReference>
<dbReference type="PROSITE" id="PS51464">
    <property type="entry name" value="SIS"/>
    <property type="match status" value="1"/>
</dbReference>
<dbReference type="InterPro" id="IPR000281">
    <property type="entry name" value="HTH_RpiR"/>
</dbReference>
<keyword evidence="2" id="KW-0238">DNA-binding</keyword>
<evidence type="ECO:0000259" key="5">
    <source>
        <dbReference type="PROSITE" id="PS51464"/>
    </source>
</evidence>
<sequence>MDVEELVTKYFSKLSENDLHIWRYISNHREEVANLSINELANRCTVSRTTIMRFAQKIGLNGYGELKTCLRWEESKAPSSKRSITAQVCENNIRTIKHYESMDFSEISSTLYHANNIFIYGTGSTQREVAVELQRNLLSVNIITFGLPGKGELIKSVNLLGEGDVLFAISKSGESDFLLEKVNRLKGKGVKIISITSNKNNRLASVSDFNLSANIEKFDLKNRFIYETMVQMFLVVEILSTKFIDQYFR</sequence>
<evidence type="ECO:0000313" key="7">
    <source>
        <dbReference type="Proteomes" id="UP001252875"/>
    </source>
</evidence>
<dbReference type="Gene3D" id="3.40.50.10490">
    <property type="entry name" value="Glucose-6-phosphate isomerase like protein, domain 1"/>
    <property type="match status" value="1"/>
</dbReference>
<proteinExistence type="predicted"/>
<dbReference type="CDD" id="cd05013">
    <property type="entry name" value="SIS_RpiR"/>
    <property type="match status" value="1"/>
</dbReference>